<dbReference type="Gene3D" id="3.30.70.920">
    <property type="match status" value="1"/>
</dbReference>
<dbReference type="InterPro" id="IPR011008">
    <property type="entry name" value="Dimeric_a/b-barrel"/>
</dbReference>
<feature type="domain" description="Transcription regulator AsnC/Lrp ligand binding" evidence="1">
    <location>
        <begin position="7"/>
        <end position="77"/>
    </location>
</feature>
<keyword evidence="4" id="KW-1185">Reference proteome</keyword>
<dbReference type="AlphaFoldDB" id="A0AAJ5ZKS8"/>
<evidence type="ECO:0000313" key="2">
    <source>
        <dbReference type="EMBL" id="MDG0867852.1"/>
    </source>
</evidence>
<reference evidence="4 5" key="1">
    <citation type="submission" date="2019-11" db="EMBL/GenBank/DDBJ databases">
        <authorList>
            <person name="Cho J.-C."/>
        </authorList>
    </citation>
    <scope>NUCLEOTIDE SEQUENCE [LARGE SCALE GENOMIC DNA]</scope>
    <source>
        <strain evidence="3 4">JH1073</strain>
        <strain evidence="2 5">JH702</strain>
    </source>
</reference>
<dbReference type="InterPro" id="IPR019887">
    <property type="entry name" value="Tscrpt_reg_AsnC/Lrp_C"/>
</dbReference>
<dbReference type="RefSeq" id="WP_342826720.1">
    <property type="nucleotide sequence ID" value="NZ_CP046146.1"/>
</dbReference>
<dbReference type="EMBL" id="CP046147">
    <property type="protein sequence ID" value="WFG40531.1"/>
    <property type="molecule type" value="Genomic_DNA"/>
</dbReference>
<dbReference type="SUPFAM" id="SSF54909">
    <property type="entry name" value="Dimeric alpha+beta barrel"/>
    <property type="match status" value="1"/>
</dbReference>
<evidence type="ECO:0000313" key="4">
    <source>
        <dbReference type="Proteomes" id="UP001219901"/>
    </source>
</evidence>
<name>A0AAJ5ZKS8_9CHLR</name>
<protein>
    <submittedName>
        <fullName evidence="3">Lrp/AsnC family transcriptional regulator</fullName>
    </submittedName>
</protein>
<organism evidence="3 4">
    <name type="scientific">Candidatus Lucifugimonas marina</name>
    <dbReference type="NCBI Taxonomy" id="3038979"/>
    <lineage>
        <taxon>Bacteria</taxon>
        <taxon>Bacillati</taxon>
        <taxon>Chloroflexota</taxon>
        <taxon>Dehalococcoidia</taxon>
        <taxon>SAR202 cluster</taxon>
        <taxon>Candidatus Lucifugimonadales</taxon>
        <taxon>Candidatus Lucifugimonadaceae</taxon>
        <taxon>Candidatus Lucifugimonas</taxon>
    </lineage>
</organism>
<evidence type="ECO:0000259" key="1">
    <source>
        <dbReference type="Pfam" id="PF01037"/>
    </source>
</evidence>
<dbReference type="Proteomes" id="UP001321249">
    <property type="component" value="Unassembled WGS sequence"/>
</dbReference>
<dbReference type="Proteomes" id="UP001219901">
    <property type="component" value="Chromosome"/>
</dbReference>
<accession>A0AAJ5ZKS8</accession>
<reference evidence="3" key="2">
    <citation type="journal article" date="2023" name="Nat. Commun.">
        <title>Cultivation of marine bacteria of the SAR202 clade.</title>
        <authorList>
            <person name="Lim Y."/>
            <person name="Seo J.H."/>
            <person name="Giovannoni S.J."/>
            <person name="Kang I."/>
            <person name="Cho J.C."/>
        </authorList>
    </citation>
    <scope>NUCLEOTIDE SEQUENCE</scope>
    <source>
        <strain evidence="3">JH1073</strain>
    </source>
</reference>
<evidence type="ECO:0000313" key="3">
    <source>
        <dbReference type="EMBL" id="WFG40531.1"/>
    </source>
</evidence>
<dbReference type="Pfam" id="PF01037">
    <property type="entry name" value="AsnC_trans_reg"/>
    <property type="match status" value="1"/>
</dbReference>
<reference evidence="4" key="3">
    <citation type="submission" date="2023-06" db="EMBL/GenBank/DDBJ databases">
        <title>Pangenomics reveal diversification of enzyme families and niche specialization in globally abundant SAR202 bacteria.</title>
        <authorList>
            <person name="Saw J.H.W."/>
        </authorList>
    </citation>
    <scope>NUCLEOTIDE SEQUENCE [LARGE SCALE GENOMIC DNA]</scope>
    <source>
        <strain evidence="4">JH1073</strain>
    </source>
</reference>
<proteinExistence type="predicted"/>
<evidence type="ECO:0000313" key="5">
    <source>
        <dbReference type="Proteomes" id="UP001321249"/>
    </source>
</evidence>
<gene>
    <name evidence="2" type="ORF">GKO46_12325</name>
    <name evidence="3" type="ORF">GKO48_13280</name>
</gene>
<sequence length="78" mass="8158">MATRAYILIETAVGTTSEVSSALKEMDMMKTVDTVTGPFDIIAVAEADDLPSIGDLISDGMHGIPGIVKTVTCLSVRS</sequence>
<dbReference type="EMBL" id="WMBE01000004">
    <property type="protein sequence ID" value="MDG0867852.1"/>
    <property type="molecule type" value="Genomic_DNA"/>
</dbReference>